<reference evidence="1 2" key="1">
    <citation type="journal article" date="2016" name="Nat. Commun.">
        <title>Thousands of microbial genomes shed light on interconnected biogeochemical processes in an aquifer system.</title>
        <authorList>
            <person name="Anantharaman K."/>
            <person name="Brown C.T."/>
            <person name="Hug L.A."/>
            <person name="Sharon I."/>
            <person name="Castelle C.J."/>
            <person name="Probst A.J."/>
            <person name="Thomas B.C."/>
            <person name="Singh A."/>
            <person name="Wilkins M.J."/>
            <person name="Karaoz U."/>
            <person name="Brodie E.L."/>
            <person name="Williams K.H."/>
            <person name="Hubbard S.S."/>
            <person name="Banfield J.F."/>
        </authorList>
    </citation>
    <scope>NUCLEOTIDE SEQUENCE [LARGE SCALE GENOMIC DNA]</scope>
</reference>
<dbReference type="PROSITE" id="PS00018">
    <property type="entry name" value="EF_HAND_1"/>
    <property type="match status" value="1"/>
</dbReference>
<dbReference type="AlphaFoldDB" id="A0A1F7H037"/>
<dbReference type="EMBL" id="MFZM01000005">
    <property type="protein sequence ID" value="OGK24601.1"/>
    <property type="molecule type" value="Genomic_DNA"/>
</dbReference>
<comment type="caution">
    <text evidence="1">The sequence shown here is derived from an EMBL/GenBank/DDBJ whole genome shotgun (WGS) entry which is preliminary data.</text>
</comment>
<evidence type="ECO:0000313" key="1">
    <source>
        <dbReference type="EMBL" id="OGK24601.1"/>
    </source>
</evidence>
<protein>
    <submittedName>
        <fullName evidence="1">Uncharacterized protein</fullName>
    </submittedName>
</protein>
<proteinExistence type="predicted"/>
<accession>A0A1F7H037</accession>
<sequence>MGKEFLLKLKSDKRLLGIVLLVVLLPFLVVSAFVVTRFRPKAEFASKPTNITTERVSGTGFRISFVTDLEVRATVDCSIGIDGAQFRCAEDSKATITHDLSNQDLDPPVNLNPGTGYYVRIHTGLASPTLAYIPAAPDNRLFSLSFNSFTEDALWLCQEDEGFDPALDVNQDGCVNLLDMAELYSEE</sequence>
<organism evidence="1 2">
    <name type="scientific">Candidatus Roizmanbacteria bacterium RIFCSPHIGHO2_02_FULL_37_24</name>
    <dbReference type="NCBI Taxonomy" id="1802037"/>
    <lineage>
        <taxon>Bacteria</taxon>
        <taxon>Candidatus Roizmaniibacteriota</taxon>
    </lineage>
</organism>
<evidence type="ECO:0000313" key="2">
    <source>
        <dbReference type="Proteomes" id="UP000177159"/>
    </source>
</evidence>
<name>A0A1F7H037_9BACT</name>
<gene>
    <name evidence="1" type="ORF">A3C24_02315</name>
</gene>
<dbReference type="InterPro" id="IPR018247">
    <property type="entry name" value="EF_Hand_1_Ca_BS"/>
</dbReference>
<dbReference type="Proteomes" id="UP000177159">
    <property type="component" value="Unassembled WGS sequence"/>
</dbReference>